<proteinExistence type="predicted"/>
<name>A0AAE0PKT6_SORBR</name>
<evidence type="ECO:0000256" key="1">
    <source>
        <dbReference type="SAM" id="MobiDB-lite"/>
    </source>
</evidence>
<feature type="region of interest" description="Disordered" evidence="1">
    <location>
        <begin position="43"/>
        <end position="99"/>
    </location>
</feature>
<organism evidence="2 3">
    <name type="scientific">Sordaria brevicollis</name>
    <dbReference type="NCBI Taxonomy" id="83679"/>
    <lineage>
        <taxon>Eukaryota</taxon>
        <taxon>Fungi</taxon>
        <taxon>Dikarya</taxon>
        <taxon>Ascomycota</taxon>
        <taxon>Pezizomycotina</taxon>
        <taxon>Sordariomycetes</taxon>
        <taxon>Sordariomycetidae</taxon>
        <taxon>Sordariales</taxon>
        <taxon>Sordariaceae</taxon>
        <taxon>Sordaria</taxon>
    </lineage>
</organism>
<reference evidence="2" key="2">
    <citation type="submission" date="2023-07" db="EMBL/GenBank/DDBJ databases">
        <authorList>
            <consortium name="Lawrence Berkeley National Laboratory"/>
            <person name="Haridas S."/>
            <person name="Hensen N."/>
            <person name="Bonometti L."/>
            <person name="Westerberg I."/>
            <person name="Brannstrom I.O."/>
            <person name="Guillou S."/>
            <person name="Cros-Aarteil S."/>
            <person name="Calhoun S."/>
            <person name="Kuo A."/>
            <person name="Mondo S."/>
            <person name="Pangilinan J."/>
            <person name="Riley R."/>
            <person name="LaButti K."/>
            <person name="Andreopoulos B."/>
            <person name="Lipzen A."/>
            <person name="Chen C."/>
            <person name="Yanf M."/>
            <person name="Daum C."/>
            <person name="Ng V."/>
            <person name="Clum A."/>
            <person name="Steindorff A."/>
            <person name="Ohm R."/>
            <person name="Martin F."/>
            <person name="Silar P."/>
            <person name="Natvig D."/>
            <person name="Lalanne C."/>
            <person name="Gautier V."/>
            <person name="Ament-velasquez S.L."/>
            <person name="Kruys A."/>
            <person name="Hutchinson M.I."/>
            <person name="Powell A.J."/>
            <person name="Barry K."/>
            <person name="Miller A.N."/>
            <person name="Grigoriev I.V."/>
            <person name="Debuchy R."/>
            <person name="Gladieux P."/>
            <person name="Thoren M.H."/>
            <person name="Johannesson H."/>
        </authorList>
    </citation>
    <scope>NUCLEOTIDE SEQUENCE</scope>
    <source>
        <strain evidence="2">FGSC 1904</strain>
    </source>
</reference>
<keyword evidence="3" id="KW-1185">Reference proteome</keyword>
<feature type="compositionally biased region" description="Basic and acidic residues" evidence="1">
    <location>
        <begin position="72"/>
        <end position="81"/>
    </location>
</feature>
<evidence type="ECO:0000313" key="3">
    <source>
        <dbReference type="Proteomes" id="UP001281003"/>
    </source>
</evidence>
<reference evidence="2" key="1">
    <citation type="journal article" date="2023" name="Mol. Phylogenet. Evol.">
        <title>Genome-scale phylogeny and comparative genomics of the fungal order Sordariales.</title>
        <authorList>
            <person name="Hensen N."/>
            <person name="Bonometti L."/>
            <person name="Westerberg I."/>
            <person name="Brannstrom I.O."/>
            <person name="Guillou S."/>
            <person name="Cros-Aarteil S."/>
            <person name="Calhoun S."/>
            <person name="Haridas S."/>
            <person name="Kuo A."/>
            <person name="Mondo S."/>
            <person name="Pangilinan J."/>
            <person name="Riley R."/>
            <person name="LaButti K."/>
            <person name="Andreopoulos B."/>
            <person name="Lipzen A."/>
            <person name="Chen C."/>
            <person name="Yan M."/>
            <person name="Daum C."/>
            <person name="Ng V."/>
            <person name="Clum A."/>
            <person name="Steindorff A."/>
            <person name="Ohm R.A."/>
            <person name="Martin F."/>
            <person name="Silar P."/>
            <person name="Natvig D.O."/>
            <person name="Lalanne C."/>
            <person name="Gautier V."/>
            <person name="Ament-Velasquez S.L."/>
            <person name="Kruys A."/>
            <person name="Hutchinson M.I."/>
            <person name="Powell A.J."/>
            <person name="Barry K."/>
            <person name="Miller A.N."/>
            <person name="Grigoriev I.V."/>
            <person name="Debuchy R."/>
            <person name="Gladieux P."/>
            <person name="Hiltunen Thoren M."/>
            <person name="Johannesson H."/>
        </authorList>
    </citation>
    <scope>NUCLEOTIDE SEQUENCE</scope>
    <source>
        <strain evidence="2">FGSC 1904</strain>
    </source>
</reference>
<evidence type="ECO:0000313" key="2">
    <source>
        <dbReference type="EMBL" id="KAK3401821.1"/>
    </source>
</evidence>
<accession>A0AAE0PKT6</accession>
<comment type="caution">
    <text evidence="2">The sequence shown here is derived from an EMBL/GenBank/DDBJ whole genome shotgun (WGS) entry which is preliminary data.</text>
</comment>
<dbReference type="Proteomes" id="UP001281003">
    <property type="component" value="Unassembled WGS sequence"/>
</dbReference>
<dbReference type="EMBL" id="JAUTDP010000002">
    <property type="protein sequence ID" value="KAK3401821.1"/>
    <property type="molecule type" value="Genomic_DNA"/>
</dbReference>
<protein>
    <submittedName>
        <fullName evidence="2">Uncharacterized protein</fullName>
    </submittedName>
</protein>
<gene>
    <name evidence="2" type="ORF">B0T20DRAFT_389749</name>
</gene>
<sequence length="128" mass="13870">MNRPRIPASVRITATGVAAAGRDVMFSLASLSRCSGSRCIEAASNPGKNQQLLPRSPGPLVRLSDASRRKRMEQPSRGEAKRPRRMKNPELLHTAPSTLCPQPAASTTCYASLRFQRRVGEANSSACH</sequence>
<dbReference type="AlphaFoldDB" id="A0AAE0PKT6"/>